<sequence length="80" mass="8364">MGVAATDGKAVLRGDVEGLGGHTSTLLLCSGRRCEGHHRGPPGLTEMASGWEWLVLGEGRLGNAEDSEIPLRIGKDGQAR</sequence>
<accession>A0ABP4XTE3</accession>
<gene>
    <name evidence="1" type="ORF">GCM10009811_16560</name>
</gene>
<evidence type="ECO:0000313" key="2">
    <source>
        <dbReference type="Proteomes" id="UP001499938"/>
    </source>
</evidence>
<reference evidence="2" key="1">
    <citation type="journal article" date="2019" name="Int. J. Syst. Evol. Microbiol.">
        <title>The Global Catalogue of Microorganisms (GCM) 10K type strain sequencing project: providing services to taxonomists for standard genome sequencing and annotation.</title>
        <authorList>
            <consortium name="The Broad Institute Genomics Platform"/>
            <consortium name="The Broad Institute Genome Sequencing Center for Infectious Disease"/>
            <person name="Wu L."/>
            <person name="Ma J."/>
        </authorList>
    </citation>
    <scope>NUCLEOTIDE SEQUENCE [LARGE SCALE GENOMIC DNA]</scope>
    <source>
        <strain evidence="2">JCM 15592</strain>
    </source>
</reference>
<protein>
    <submittedName>
        <fullName evidence="1">Uncharacterized protein</fullName>
    </submittedName>
</protein>
<dbReference type="EMBL" id="BAAAPO010000026">
    <property type="protein sequence ID" value="GAA1792420.1"/>
    <property type="molecule type" value="Genomic_DNA"/>
</dbReference>
<name>A0ABP4XTE3_9MICO</name>
<organism evidence="1 2">
    <name type="scientific">Nostocoides veronense</name>
    <dbReference type="NCBI Taxonomy" id="330836"/>
    <lineage>
        <taxon>Bacteria</taxon>
        <taxon>Bacillati</taxon>
        <taxon>Actinomycetota</taxon>
        <taxon>Actinomycetes</taxon>
        <taxon>Micrococcales</taxon>
        <taxon>Intrasporangiaceae</taxon>
        <taxon>Nostocoides</taxon>
    </lineage>
</organism>
<proteinExistence type="predicted"/>
<keyword evidence="2" id="KW-1185">Reference proteome</keyword>
<comment type="caution">
    <text evidence="1">The sequence shown here is derived from an EMBL/GenBank/DDBJ whole genome shotgun (WGS) entry which is preliminary data.</text>
</comment>
<evidence type="ECO:0000313" key="1">
    <source>
        <dbReference type="EMBL" id="GAA1792420.1"/>
    </source>
</evidence>
<dbReference type="Proteomes" id="UP001499938">
    <property type="component" value="Unassembled WGS sequence"/>
</dbReference>